<reference evidence="2 7" key="2">
    <citation type="submission" date="2015-10" db="EMBL/GenBank/DDBJ databases">
        <title>A novel member of the family Ruminococcaceae isolated from human faeces.</title>
        <authorList>
            <person name="Shkoporov A.N."/>
            <person name="Chaplin A.V."/>
            <person name="Motuzova O.V."/>
            <person name="Kafarskaia L.I."/>
            <person name="Efimov B.A."/>
        </authorList>
    </citation>
    <scope>NUCLEOTIDE SEQUENCE [LARGE SCALE GENOMIC DNA]</scope>
    <source>
        <strain evidence="2 7">668</strain>
    </source>
</reference>
<keyword evidence="6" id="KW-1185">Reference proteome</keyword>
<reference evidence="3 8" key="4">
    <citation type="submission" date="2019-08" db="EMBL/GenBank/DDBJ databases">
        <title>In-depth cultivation of the pig gut microbiome towards novel bacterial diversity and tailored functional studies.</title>
        <authorList>
            <person name="Wylensek D."/>
            <person name="Hitch T.C.A."/>
            <person name="Clavel T."/>
        </authorList>
    </citation>
    <scope>NUCLEOTIDE SEQUENCE [LARGE SCALE GENOMIC DNA]</scope>
    <source>
        <strain evidence="3 8">WCA3-601-WT-6J</strain>
    </source>
</reference>
<evidence type="ECO:0000313" key="9">
    <source>
        <dbReference type="Proteomes" id="UP000449193"/>
    </source>
</evidence>
<evidence type="ECO:0000313" key="1">
    <source>
        <dbReference type="EMBL" id="KJF41271.1"/>
    </source>
</evidence>
<dbReference type="EMBL" id="LMUA01000001">
    <property type="protein sequence ID" value="KUE77927.1"/>
    <property type="molecule type" value="Genomic_DNA"/>
</dbReference>
<dbReference type="EMBL" id="WMZR01000003">
    <property type="protein sequence ID" value="MTS50444.1"/>
    <property type="molecule type" value="Genomic_DNA"/>
</dbReference>
<dbReference type="AlphaFoldDB" id="A0A0D8J431"/>
<protein>
    <submittedName>
        <fullName evidence="1">Uncharacterized protein</fullName>
    </submittedName>
</protein>
<sequence>MRTLNSVSEFQTEAANAVFTKQQAISATLQLLTKEWNDPGNTPEEKSVLENAIQRAEFRYIDATKSETDRMLDAIGVARFTTQDIVNAIQAIVFDAE</sequence>
<evidence type="ECO:0000313" key="6">
    <source>
        <dbReference type="Proteomes" id="UP000032483"/>
    </source>
</evidence>
<accession>A0A0D8J431</accession>
<evidence type="ECO:0000313" key="5">
    <source>
        <dbReference type="EMBL" id="MTS50444.1"/>
    </source>
</evidence>
<evidence type="ECO:0000313" key="3">
    <source>
        <dbReference type="EMBL" id="MST90740.1"/>
    </source>
</evidence>
<dbReference type="Proteomes" id="UP000053433">
    <property type="component" value="Unassembled WGS sequence"/>
</dbReference>
<dbReference type="Proteomes" id="UP000449193">
    <property type="component" value="Unassembled WGS sequence"/>
</dbReference>
<proteinExistence type="predicted"/>
<reference evidence="1" key="1">
    <citation type="submission" date="2015-02" db="EMBL/GenBank/DDBJ databases">
        <title>A novel member of the family Ruminococcaceae isolated from human feces.</title>
        <authorList>
            <person name="Shkoporov A.N."/>
            <person name="Chaplin A.V."/>
            <person name="Motuzova O.V."/>
            <person name="Kafarskaia L.I."/>
            <person name="Khokhlova E.V."/>
            <person name="Efimov B.A."/>
        </authorList>
    </citation>
    <scope>NUCLEOTIDE SEQUENCE [LARGE SCALE GENOMIC DNA]</scope>
    <source>
        <strain evidence="1">585-1</strain>
    </source>
</reference>
<accession>A0A0W7TVS9</accession>
<dbReference type="RefSeq" id="WP_009325589.1">
    <property type="nucleotide sequence ID" value="NZ_CAQJQL010000127.1"/>
</dbReference>
<dbReference type="EMBL" id="VUNJ01000002">
    <property type="protein sequence ID" value="MST90740.1"/>
    <property type="molecule type" value="Genomic_DNA"/>
</dbReference>
<evidence type="ECO:0000313" key="8">
    <source>
        <dbReference type="Proteomes" id="UP000431913"/>
    </source>
</evidence>
<comment type="caution">
    <text evidence="1">The sequence shown here is derived from an EMBL/GenBank/DDBJ whole genome shotgun (WGS) entry which is preliminary data.</text>
</comment>
<evidence type="ECO:0000313" key="10">
    <source>
        <dbReference type="Proteomes" id="UP000472755"/>
    </source>
</evidence>
<reference evidence="9 10" key="3">
    <citation type="journal article" date="2019" name="Nat. Med.">
        <title>A library of human gut bacterial isolates paired with longitudinal multiomics data enables mechanistic microbiome research.</title>
        <authorList>
            <person name="Poyet M."/>
            <person name="Groussin M."/>
            <person name="Gibbons S.M."/>
            <person name="Avila-Pacheco J."/>
            <person name="Jiang X."/>
            <person name="Kearney S.M."/>
            <person name="Perrotta A.R."/>
            <person name="Berdy B."/>
            <person name="Zhao S."/>
            <person name="Lieberman T.D."/>
            <person name="Swanson P.K."/>
            <person name="Smith M."/>
            <person name="Roesemann S."/>
            <person name="Alexander J.E."/>
            <person name="Rich S.A."/>
            <person name="Livny J."/>
            <person name="Vlamakis H."/>
            <person name="Clish C."/>
            <person name="Bullock K."/>
            <person name="Deik A."/>
            <person name="Scott J."/>
            <person name="Pierce K.A."/>
            <person name="Xavier R.J."/>
            <person name="Alm E.J."/>
        </authorList>
    </citation>
    <scope>NUCLEOTIDE SEQUENCE [LARGE SCALE GENOMIC DNA]</scope>
    <source>
        <strain evidence="4 10">BIOML-A4</strain>
        <strain evidence="5 9">BIOML-A7</strain>
    </source>
</reference>
<dbReference type="EMBL" id="JXXK01000001">
    <property type="protein sequence ID" value="KJF41271.1"/>
    <property type="molecule type" value="Genomic_DNA"/>
</dbReference>
<dbReference type="Proteomes" id="UP000431913">
    <property type="component" value="Unassembled WGS sequence"/>
</dbReference>
<evidence type="ECO:0000313" key="2">
    <source>
        <dbReference type="EMBL" id="KUE77927.1"/>
    </source>
</evidence>
<dbReference type="GeneID" id="42855033"/>
<dbReference type="Proteomes" id="UP000032483">
    <property type="component" value="Unassembled WGS sequence"/>
</dbReference>
<organism evidence="1 6">
    <name type="scientific">Ruthenibacterium lactatiformans</name>
    <dbReference type="NCBI Taxonomy" id="1550024"/>
    <lineage>
        <taxon>Bacteria</taxon>
        <taxon>Bacillati</taxon>
        <taxon>Bacillota</taxon>
        <taxon>Clostridia</taxon>
        <taxon>Eubacteriales</taxon>
        <taxon>Oscillospiraceae</taxon>
        <taxon>Ruthenibacterium</taxon>
    </lineage>
</organism>
<evidence type="ECO:0000313" key="7">
    <source>
        <dbReference type="Proteomes" id="UP000053433"/>
    </source>
</evidence>
<dbReference type="EMBL" id="WMZU01000012">
    <property type="protein sequence ID" value="MTS27391.1"/>
    <property type="molecule type" value="Genomic_DNA"/>
</dbReference>
<dbReference type="Proteomes" id="UP000472755">
    <property type="component" value="Unassembled WGS sequence"/>
</dbReference>
<name>A0A0D8J431_9FIRM</name>
<evidence type="ECO:0000313" key="4">
    <source>
        <dbReference type="EMBL" id="MTS27391.1"/>
    </source>
</evidence>
<gene>
    <name evidence="2" type="ORF">ASJ35_01225</name>
    <name evidence="3" type="ORF">FYJ76_02105</name>
    <name evidence="5" type="ORF">GMD52_02670</name>
    <name evidence="4" type="ORF">GMD59_08825</name>
    <name evidence="1" type="ORF">TQ39_00075</name>
</gene>